<evidence type="ECO:0000259" key="5">
    <source>
        <dbReference type="Pfam" id="PF00171"/>
    </source>
</evidence>
<sequence length="513" mass="55247">MTAQAPADTSADHLQTLAPLVIDGDEIETGDSFDVHDPGRPSQVVGRAISATGDQAERAVDGAARAWKDWSRHAPEHRAELLLAAIDGLTADAAARARILTRENGKVLMESNIEMHVFAGRCRMAAELAPELSKVQVLAPETQEPEPGIDANGRPRTRPPIPLRSEVSHLPLGVVTIIVPYNWPLAILAASLPYALVAGNTVIVKAPPATPLATTLVLRDLARRLPPGVLSVVHGSNDAVAPLIVDSRIRRLVFTGSTPAGQRMMEMCAGNLARVTLELGGNDPALVLDDADLDAAAIQRLTISSFLTTGQVCMGVKRIYVHRSRYDEVVEGMSGVLSHFRIGHGLDPQSSMGPLNNERQRDIVRQMLDEARNAGHEVREFGTLSDDAEQSGGWYMRPSLVLNPDRALAIVDQEQFGPSVPILPFDDLDPLVDELNDHWSGLTSSVWSGNPDRAASVARSLRTGTTWINNANAVAQDDRAPFGGFRASGVGRELGREGLFEFTEAHTITWPAA</sequence>
<comment type="similarity">
    <text evidence="3">Belongs to the aldehyde dehydrogenase family.</text>
</comment>
<accession>A0A6I4TW53</accession>
<dbReference type="Pfam" id="PF00171">
    <property type="entry name" value="Aldedh"/>
    <property type="match status" value="1"/>
</dbReference>
<evidence type="ECO:0000256" key="3">
    <source>
        <dbReference type="RuleBase" id="RU003345"/>
    </source>
</evidence>
<keyword evidence="1 3" id="KW-0560">Oxidoreductase</keyword>
<dbReference type="PANTHER" id="PTHR11699">
    <property type="entry name" value="ALDEHYDE DEHYDROGENASE-RELATED"/>
    <property type="match status" value="1"/>
</dbReference>
<dbReference type="InterPro" id="IPR016161">
    <property type="entry name" value="Ald_DH/histidinol_DH"/>
</dbReference>
<feature type="domain" description="Aldehyde dehydrogenase" evidence="5">
    <location>
        <begin position="31"/>
        <end position="508"/>
    </location>
</feature>
<proteinExistence type="inferred from homology"/>
<dbReference type="PROSITE" id="PS00687">
    <property type="entry name" value="ALDEHYDE_DEHYDR_GLU"/>
    <property type="match status" value="1"/>
</dbReference>
<evidence type="ECO:0000256" key="1">
    <source>
        <dbReference type="ARBA" id="ARBA00023002"/>
    </source>
</evidence>
<dbReference type="AlphaFoldDB" id="A0A6I4TW53"/>
<evidence type="ECO:0000313" key="7">
    <source>
        <dbReference type="Proteomes" id="UP000469430"/>
    </source>
</evidence>
<keyword evidence="7" id="KW-1185">Reference proteome</keyword>
<evidence type="ECO:0000256" key="4">
    <source>
        <dbReference type="SAM" id="MobiDB-lite"/>
    </source>
</evidence>
<protein>
    <submittedName>
        <fullName evidence="6">Aldehyde dehydrogenase family protein</fullName>
    </submittedName>
</protein>
<reference evidence="6 7" key="1">
    <citation type="submission" date="2019-12" db="EMBL/GenBank/DDBJ databases">
        <title>Genomic-based taxomic classification of the family Erythrobacteraceae.</title>
        <authorList>
            <person name="Xu L."/>
        </authorList>
    </citation>
    <scope>NUCLEOTIDE SEQUENCE [LARGE SCALE GENOMIC DNA]</scope>
    <source>
        <strain evidence="6 7">S36</strain>
    </source>
</reference>
<dbReference type="InterPro" id="IPR016163">
    <property type="entry name" value="Ald_DH_C"/>
</dbReference>
<dbReference type="SUPFAM" id="SSF53720">
    <property type="entry name" value="ALDH-like"/>
    <property type="match status" value="1"/>
</dbReference>
<dbReference type="InterPro" id="IPR016160">
    <property type="entry name" value="Ald_DH_CS_CYS"/>
</dbReference>
<dbReference type="InterPro" id="IPR016162">
    <property type="entry name" value="Ald_DH_N"/>
</dbReference>
<dbReference type="PROSITE" id="PS00070">
    <property type="entry name" value="ALDEHYDE_DEHYDR_CYS"/>
    <property type="match status" value="1"/>
</dbReference>
<feature type="region of interest" description="Disordered" evidence="4">
    <location>
        <begin position="142"/>
        <end position="162"/>
    </location>
</feature>
<dbReference type="EMBL" id="WTYJ01000002">
    <property type="protein sequence ID" value="MXO99480.1"/>
    <property type="molecule type" value="Genomic_DNA"/>
</dbReference>
<dbReference type="InterPro" id="IPR029510">
    <property type="entry name" value="Ald_DH_CS_GLU"/>
</dbReference>
<organism evidence="6 7">
    <name type="scientific">Croceibacterium xixiisoli</name>
    <dbReference type="NCBI Taxonomy" id="1476466"/>
    <lineage>
        <taxon>Bacteria</taxon>
        <taxon>Pseudomonadati</taxon>
        <taxon>Pseudomonadota</taxon>
        <taxon>Alphaproteobacteria</taxon>
        <taxon>Sphingomonadales</taxon>
        <taxon>Erythrobacteraceae</taxon>
        <taxon>Croceibacterium</taxon>
    </lineage>
</organism>
<dbReference type="OrthoDB" id="9812625at2"/>
<feature type="active site" evidence="2">
    <location>
        <position position="278"/>
    </location>
</feature>
<dbReference type="Proteomes" id="UP000469430">
    <property type="component" value="Unassembled WGS sequence"/>
</dbReference>
<dbReference type="InterPro" id="IPR015590">
    <property type="entry name" value="Aldehyde_DH_dom"/>
</dbReference>
<dbReference type="Gene3D" id="3.40.309.10">
    <property type="entry name" value="Aldehyde Dehydrogenase, Chain A, domain 2"/>
    <property type="match status" value="1"/>
</dbReference>
<dbReference type="GO" id="GO:0016620">
    <property type="term" value="F:oxidoreductase activity, acting on the aldehyde or oxo group of donors, NAD or NADP as acceptor"/>
    <property type="evidence" value="ECO:0007669"/>
    <property type="project" value="InterPro"/>
</dbReference>
<dbReference type="Gene3D" id="3.40.605.10">
    <property type="entry name" value="Aldehyde Dehydrogenase, Chain A, domain 1"/>
    <property type="match status" value="1"/>
</dbReference>
<name>A0A6I4TW53_9SPHN</name>
<evidence type="ECO:0000256" key="2">
    <source>
        <dbReference type="PROSITE-ProRule" id="PRU10007"/>
    </source>
</evidence>
<evidence type="ECO:0000313" key="6">
    <source>
        <dbReference type="EMBL" id="MXO99480.1"/>
    </source>
</evidence>
<gene>
    <name evidence="6" type="ORF">GRI97_10820</name>
</gene>
<comment type="caution">
    <text evidence="6">The sequence shown here is derived from an EMBL/GenBank/DDBJ whole genome shotgun (WGS) entry which is preliminary data.</text>
</comment>